<evidence type="ECO:0000259" key="8">
    <source>
        <dbReference type="Pfam" id="PF09430"/>
    </source>
</evidence>
<feature type="domain" description="ER membrane protein complex subunit 7 beta-sandwich" evidence="8">
    <location>
        <begin position="43"/>
        <end position="156"/>
    </location>
</feature>
<evidence type="ECO:0000256" key="1">
    <source>
        <dbReference type="ARBA" id="ARBA00004167"/>
    </source>
</evidence>
<sequence>MEGLFDNLLIIILVLIIQIGLISAEEKVERYKIEGKVTISGEKNSDWVSETKVIVEGGIYVGFLRPDGSFTIRDVPAGSYIVEAISPNYLFEPVRVDISGRAKGKSRARKVNFLQNSAVVQVAYPLRFKAKAPAPFFEKRETWNIKDMLFNPMIIMMVLPLLLLLVLPKLISTADPETQKEMQSSMNMFNQSKDLPDISDWFAKNLSGFTKKKTASKAPVKKPLIGRKR</sequence>
<evidence type="ECO:0000256" key="2">
    <source>
        <dbReference type="ARBA" id="ARBA00008880"/>
    </source>
</evidence>
<dbReference type="PANTHER" id="PTHR13605">
    <property type="entry name" value="ER MEMBRANE PROTEIN COMPLEX SUBUNIT 7"/>
    <property type="match status" value="1"/>
</dbReference>
<keyword evidence="6 7" id="KW-0472">Membrane</keyword>
<evidence type="ECO:0000256" key="7">
    <source>
        <dbReference type="SAM" id="Phobius"/>
    </source>
</evidence>
<dbReference type="OMA" id="EMENMQM"/>
<dbReference type="InterPro" id="IPR039163">
    <property type="entry name" value="EMC7"/>
</dbReference>
<evidence type="ECO:0000313" key="10">
    <source>
        <dbReference type="Proteomes" id="UP000887567"/>
    </source>
</evidence>
<evidence type="ECO:0000256" key="3">
    <source>
        <dbReference type="ARBA" id="ARBA00022692"/>
    </source>
</evidence>
<keyword evidence="5 7" id="KW-1133">Transmembrane helix</keyword>
<accession>A0A913XF92</accession>
<organism evidence="9 10">
    <name type="scientific">Exaiptasia diaphana</name>
    <name type="common">Tropical sea anemone</name>
    <name type="synonym">Aiptasia pulchella</name>
    <dbReference type="NCBI Taxonomy" id="2652724"/>
    <lineage>
        <taxon>Eukaryota</taxon>
        <taxon>Metazoa</taxon>
        <taxon>Cnidaria</taxon>
        <taxon>Anthozoa</taxon>
        <taxon>Hexacorallia</taxon>
        <taxon>Actiniaria</taxon>
        <taxon>Aiptasiidae</taxon>
        <taxon>Exaiptasia</taxon>
    </lineage>
</organism>
<dbReference type="InterPro" id="IPR019008">
    <property type="entry name" value="Beta_sandwich_EMC7"/>
</dbReference>
<evidence type="ECO:0000256" key="6">
    <source>
        <dbReference type="ARBA" id="ARBA00023136"/>
    </source>
</evidence>
<dbReference type="GO" id="GO:0030246">
    <property type="term" value="F:carbohydrate binding"/>
    <property type="evidence" value="ECO:0007669"/>
    <property type="project" value="InterPro"/>
</dbReference>
<dbReference type="AlphaFoldDB" id="A0A913XF92"/>
<feature type="transmembrane region" description="Helical" evidence="7">
    <location>
        <begin position="6"/>
        <end position="24"/>
    </location>
</feature>
<dbReference type="SUPFAM" id="SSF49452">
    <property type="entry name" value="Starch-binding domain-like"/>
    <property type="match status" value="1"/>
</dbReference>
<dbReference type="RefSeq" id="XP_020903515.1">
    <property type="nucleotide sequence ID" value="XM_021047856.2"/>
</dbReference>
<evidence type="ECO:0000256" key="5">
    <source>
        <dbReference type="ARBA" id="ARBA00022989"/>
    </source>
</evidence>
<keyword evidence="10" id="KW-1185">Reference proteome</keyword>
<dbReference type="GeneID" id="110241931"/>
<evidence type="ECO:0000313" key="9">
    <source>
        <dbReference type="EnsemblMetazoa" id="XP_020903515.1"/>
    </source>
</evidence>
<dbReference type="GO" id="GO:0072546">
    <property type="term" value="C:EMC complex"/>
    <property type="evidence" value="ECO:0007669"/>
    <property type="project" value="TreeGrafter"/>
</dbReference>
<keyword evidence="4" id="KW-0732">Signal</keyword>
<keyword evidence="3 7" id="KW-0812">Transmembrane</keyword>
<feature type="transmembrane region" description="Helical" evidence="7">
    <location>
        <begin position="149"/>
        <end position="171"/>
    </location>
</feature>
<dbReference type="PANTHER" id="PTHR13605:SF4">
    <property type="entry name" value="ER MEMBRANE PROTEIN COMPLEX SUBUNIT 7"/>
    <property type="match status" value="1"/>
</dbReference>
<name>A0A913XF92_EXADI</name>
<comment type="subcellular location">
    <subcellularLocation>
        <location evidence="1">Membrane</location>
        <topology evidence="1">Single-pass membrane protein</topology>
    </subcellularLocation>
</comment>
<comment type="similarity">
    <text evidence="2">Belongs to the EMC7 family.</text>
</comment>
<dbReference type="InterPro" id="IPR013784">
    <property type="entry name" value="Carb-bd-like_fold"/>
</dbReference>
<dbReference type="EnsemblMetazoa" id="XM_021047856.2">
    <property type="protein sequence ID" value="XP_020903515.1"/>
    <property type="gene ID" value="LOC110241931"/>
</dbReference>
<dbReference type="Proteomes" id="UP000887567">
    <property type="component" value="Unplaced"/>
</dbReference>
<proteinExistence type="inferred from homology"/>
<dbReference type="KEGG" id="epa:110241931"/>
<reference evidence="9" key="1">
    <citation type="submission" date="2022-11" db="UniProtKB">
        <authorList>
            <consortium name="EnsemblMetazoa"/>
        </authorList>
    </citation>
    <scope>IDENTIFICATION</scope>
</reference>
<dbReference type="OrthoDB" id="27095at2759"/>
<protein>
    <recommendedName>
        <fullName evidence="8">ER membrane protein complex subunit 7 beta-sandwich domain-containing protein</fullName>
    </recommendedName>
</protein>
<dbReference type="Gene3D" id="2.60.40.1120">
    <property type="entry name" value="Carboxypeptidase-like, regulatory domain"/>
    <property type="match status" value="1"/>
</dbReference>
<dbReference type="Pfam" id="PF09430">
    <property type="entry name" value="EMC7_beta-sandw"/>
    <property type="match status" value="1"/>
</dbReference>
<evidence type="ECO:0000256" key="4">
    <source>
        <dbReference type="ARBA" id="ARBA00022729"/>
    </source>
</evidence>